<name>A0A918CBQ7_9DEIO</name>
<reference evidence="1" key="2">
    <citation type="submission" date="2020-09" db="EMBL/GenBank/DDBJ databases">
        <authorList>
            <person name="Sun Q."/>
            <person name="Ohkuma M."/>
        </authorList>
    </citation>
    <scope>NUCLEOTIDE SEQUENCE</scope>
    <source>
        <strain evidence="1">JCM 31311</strain>
    </source>
</reference>
<keyword evidence="2" id="KW-1185">Reference proteome</keyword>
<accession>A0A918CBQ7</accession>
<evidence type="ECO:0000313" key="2">
    <source>
        <dbReference type="Proteomes" id="UP000603865"/>
    </source>
</evidence>
<dbReference type="EMBL" id="BMQL01000018">
    <property type="protein sequence ID" value="GGR15754.1"/>
    <property type="molecule type" value="Genomic_DNA"/>
</dbReference>
<dbReference type="AlphaFoldDB" id="A0A918CBQ7"/>
<organism evidence="1 2">
    <name type="scientific">Deinococcus ruber</name>
    <dbReference type="NCBI Taxonomy" id="1848197"/>
    <lineage>
        <taxon>Bacteria</taxon>
        <taxon>Thermotogati</taxon>
        <taxon>Deinococcota</taxon>
        <taxon>Deinococci</taxon>
        <taxon>Deinococcales</taxon>
        <taxon>Deinococcaceae</taxon>
        <taxon>Deinococcus</taxon>
    </lineage>
</organism>
<sequence>MVDRFVVPLHQTFALASEVARTSVLTWPGGSVVLPWHHARHLARLLRAHYLPEICVTRRRIPGGEQVRWHWTDLHGRTISDSALAEDLPLRGHFEIRTPYYANVSATTEQGFTFQSSSVHDLRDHDYLLSKTDPSIITFIRRKRFGKPKSTAQRSSH</sequence>
<gene>
    <name evidence="1" type="ORF">GCM10008957_30620</name>
</gene>
<evidence type="ECO:0000313" key="1">
    <source>
        <dbReference type="EMBL" id="GGR15754.1"/>
    </source>
</evidence>
<proteinExistence type="predicted"/>
<comment type="caution">
    <text evidence="1">The sequence shown here is derived from an EMBL/GenBank/DDBJ whole genome shotgun (WGS) entry which is preliminary data.</text>
</comment>
<protein>
    <submittedName>
        <fullName evidence="1">Uncharacterized protein</fullName>
    </submittedName>
</protein>
<reference evidence="1" key="1">
    <citation type="journal article" date="2014" name="Int. J. Syst. Evol. Microbiol.">
        <title>Complete genome sequence of Corynebacterium casei LMG S-19264T (=DSM 44701T), isolated from a smear-ripened cheese.</title>
        <authorList>
            <consortium name="US DOE Joint Genome Institute (JGI-PGF)"/>
            <person name="Walter F."/>
            <person name="Albersmeier A."/>
            <person name="Kalinowski J."/>
            <person name="Ruckert C."/>
        </authorList>
    </citation>
    <scope>NUCLEOTIDE SEQUENCE</scope>
    <source>
        <strain evidence="1">JCM 31311</strain>
    </source>
</reference>
<dbReference type="Proteomes" id="UP000603865">
    <property type="component" value="Unassembled WGS sequence"/>
</dbReference>